<dbReference type="STRING" id="295068.MAQ5080_02252"/>
<name>A0A1A8TI28_9GAMM</name>
<proteinExistence type="predicted"/>
<keyword evidence="2" id="KW-1185">Reference proteome</keyword>
<evidence type="ECO:0000313" key="2">
    <source>
        <dbReference type="Proteomes" id="UP000092627"/>
    </source>
</evidence>
<dbReference type="OrthoDB" id="6105274at2"/>
<dbReference type="EMBL" id="FLOC01000012">
    <property type="protein sequence ID" value="SBS32393.1"/>
    <property type="molecule type" value="Genomic_DNA"/>
</dbReference>
<accession>A0A1A8TI28</accession>
<evidence type="ECO:0008006" key="3">
    <source>
        <dbReference type="Google" id="ProtNLM"/>
    </source>
</evidence>
<reference evidence="1 2" key="1">
    <citation type="submission" date="2016-06" db="EMBL/GenBank/DDBJ databases">
        <authorList>
            <person name="Kjaerup R.B."/>
            <person name="Dalgaard T.S."/>
            <person name="Juul-Madsen H.R."/>
        </authorList>
    </citation>
    <scope>NUCLEOTIDE SEQUENCE [LARGE SCALE GENOMIC DNA]</scope>
    <source>
        <strain evidence="1 2">CECT 5080</strain>
    </source>
</reference>
<protein>
    <recommendedName>
        <fullName evidence="3">General secretion pathway protein N</fullName>
    </recommendedName>
</protein>
<sequence>MGRRTYIALAIWFVFVVSCVMGAYVPLHYWSSQLRLVMPQGTQLVRLSGHWWRGQAQVSVMAWSQPLQFSWSLSSLFEPITWHLNHPKVVGYGQLQPTMNSLSLWVEGLRMEADLLNPSLAPQGVHLSGQAIEITRWFSVYDFSQAQFQAFRAHAHWGAGRIEYQVEQQTIAANIENWQLHGDLFIEAQEPQPRLTLRSQQDRPLFELKLLPSQELELTVMPELIEALGQRWPGKKEYPAFVMVQPLTGMWRY</sequence>
<dbReference type="PROSITE" id="PS51257">
    <property type="entry name" value="PROKAR_LIPOPROTEIN"/>
    <property type="match status" value="1"/>
</dbReference>
<dbReference type="AlphaFoldDB" id="A0A1A8TI28"/>
<organism evidence="1 2">
    <name type="scientific">Marinomonas aquimarina</name>
    <dbReference type="NCBI Taxonomy" id="295068"/>
    <lineage>
        <taxon>Bacteria</taxon>
        <taxon>Pseudomonadati</taxon>
        <taxon>Pseudomonadota</taxon>
        <taxon>Gammaproteobacteria</taxon>
        <taxon>Oceanospirillales</taxon>
        <taxon>Oceanospirillaceae</taxon>
        <taxon>Marinomonas</taxon>
    </lineage>
</organism>
<dbReference type="RefSeq" id="WP_067209935.1">
    <property type="nucleotide sequence ID" value="NZ_FLOC01000012.1"/>
</dbReference>
<dbReference type="Proteomes" id="UP000092627">
    <property type="component" value="Unassembled WGS sequence"/>
</dbReference>
<gene>
    <name evidence="1" type="ORF">MAQ5080_02252</name>
</gene>
<evidence type="ECO:0000313" key="1">
    <source>
        <dbReference type="EMBL" id="SBS32393.1"/>
    </source>
</evidence>